<sequence>MSNKLPLLQLLGICAKYHRSPLHAELNAATRAVDFLPEHQNFTSNVVLEGDSSVAIAAVSRLCIGKQRTLPIDWLVWDWVLPSKCPGKETIQI</sequence>
<protein>
    <submittedName>
        <fullName evidence="1">Uncharacterized protein</fullName>
    </submittedName>
</protein>
<dbReference type="Proteomes" id="UP000290289">
    <property type="component" value="Chromosome 12"/>
</dbReference>
<organism evidence="1 2">
    <name type="scientific">Malus domestica</name>
    <name type="common">Apple</name>
    <name type="synonym">Pyrus malus</name>
    <dbReference type="NCBI Taxonomy" id="3750"/>
    <lineage>
        <taxon>Eukaryota</taxon>
        <taxon>Viridiplantae</taxon>
        <taxon>Streptophyta</taxon>
        <taxon>Embryophyta</taxon>
        <taxon>Tracheophyta</taxon>
        <taxon>Spermatophyta</taxon>
        <taxon>Magnoliopsida</taxon>
        <taxon>eudicotyledons</taxon>
        <taxon>Gunneridae</taxon>
        <taxon>Pentapetalae</taxon>
        <taxon>rosids</taxon>
        <taxon>fabids</taxon>
        <taxon>Rosales</taxon>
        <taxon>Rosaceae</taxon>
        <taxon>Amygdaloideae</taxon>
        <taxon>Maleae</taxon>
        <taxon>Malus</taxon>
    </lineage>
</organism>
<evidence type="ECO:0000313" key="2">
    <source>
        <dbReference type="Proteomes" id="UP000290289"/>
    </source>
</evidence>
<comment type="caution">
    <text evidence="1">The sequence shown here is derived from an EMBL/GenBank/DDBJ whole genome shotgun (WGS) entry which is preliminary data.</text>
</comment>
<accession>A0A498IIN5</accession>
<dbReference type="AlphaFoldDB" id="A0A498IIN5"/>
<evidence type="ECO:0000313" key="1">
    <source>
        <dbReference type="EMBL" id="RXH81897.1"/>
    </source>
</evidence>
<name>A0A498IIN5_MALDO</name>
<dbReference type="EMBL" id="RDQH01000338">
    <property type="protein sequence ID" value="RXH81897.1"/>
    <property type="molecule type" value="Genomic_DNA"/>
</dbReference>
<reference evidence="1 2" key="1">
    <citation type="submission" date="2018-10" db="EMBL/GenBank/DDBJ databases">
        <title>A high-quality apple genome assembly.</title>
        <authorList>
            <person name="Hu J."/>
        </authorList>
    </citation>
    <scope>NUCLEOTIDE SEQUENCE [LARGE SCALE GENOMIC DNA]</scope>
    <source>
        <strain evidence="2">cv. HFTH1</strain>
        <tissue evidence="1">Young leaf</tissue>
    </source>
</reference>
<keyword evidence="2" id="KW-1185">Reference proteome</keyword>
<proteinExistence type="predicted"/>
<gene>
    <name evidence="1" type="ORF">DVH24_036238</name>
</gene>